<reference evidence="3 4" key="1">
    <citation type="submission" date="2018-08" db="EMBL/GenBank/DDBJ databases">
        <title>Achromobacter xylosoxidans Genome sequencing and assembly.</title>
        <authorList>
            <person name="Wang R."/>
            <person name="Rensing C."/>
            <person name="Li Y."/>
        </authorList>
    </citation>
    <scope>NUCLEOTIDE SEQUENCE [LARGE SCALE GENOMIC DNA]</scope>
    <source>
        <strain evidence="3 4">GD003A</strain>
    </source>
</reference>
<keyword evidence="3" id="KW-0645">Protease</keyword>
<name>A0A424WJW7_ALCXX</name>
<sequence length="386" mass="41542">MSENYAPMELPFGPETYAANLSLLARDIQAQGLSAAILFDPENIYWLTGYRSIGYFTFQCLVVSADGGIAMVSRQVNHAVATGNRNIARFVAIDDISDPVEVLASYLKDILPSGRVGLETASGYLSVAAYKQLQARLGARLADWQGPMEEARKIKTPAQLGFMRQAADAAVAGIDAAVRAIAVGATENDLAAAMLHGATMAGSEYTRVPLVAVGRASGVCFTTWQRREIKRGDLVFLEAAANINRYHAMISRNCVVGRATERQRFLAGTVIAALDAAIDAIRPGVTSAQVDQACRAVFERAGLGQYFDHRTAYGIGIGFPPNWAEGRFLALRPGDPTVLEPGMTFHLVPSLFMPEGGFMASESVAVSEDGCEVLTRYPRELIEIDA</sequence>
<dbReference type="RefSeq" id="WP_124260337.1">
    <property type="nucleotide sequence ID" value="NZ_CP061008.1"/>
</dbReference>
<feature type="domain" description="Creatinase N-terminal" evidence="2">
    <location>
        <begin position="24"/>
        <end position="154"/>
    </location>
</feature>
<dbReference type="Gene3D" id="3.90.230.10">
    <property type="entry name" value="Creatinase/methionine aminopeptidase superfamily"/>
    <property type="match status" value="1"/>
</dbReference>
<keyword evidence="3" id="KW-0031">Aminopeptidase</keyword>
<dbReference type="Pfam" id="PF00557">
    <property type="entry name" value="Peptidase_M24"/>
    <property type="match status" value="1"/>
</dbReference>
<feature type="domain" description="Peptidase M24" evidence="1">
    <location>
        <begin position="163"/>
        <end position="361"/>
    </location>
</feature>
<dbReference type="OrthoDB" id="9761809at2"/>
<evidence type="ECO:0000259" key="1">
    <source>
        <dbReference type="Pfam" id="PF00557"/>
    </source>
</evidence>
<dbReference type="PANTHER" id="PTHR46112">
    <property type="entry name" value="AMINOPEPTIDASE"/>
    <property type="match status" value="1"/>
</dbReference>
<dbReference type="GO" id="GO:0004177">
    <property type="term" value="F:aminopeptidase activity"/>
    <property type="evidence" value="ECO:0007669"/>
    <property type="project" value="UniProtKB-KW"/>
</dbReference>
<dbReference type="SUPFAM" id="SSF55920">
    <property type="entry name" value="Creatinase/aminopeptidase"/>
    <property type="match status" value="1"/>
</dbReference>
<gene>
    <name evidence="3" type="ORF">DY367_02070</name>
</gene>
<dbReference type="EMBL" id="QVXO01000002">
    <property type="protein sequence ID" value="RPJ93565.1"/>
    <property type="molecule type" value="Genomic_DNA"/>
</dbReference>
<dbReference type="Proteomes" id="UP000285324">
    <property type="component" value="Unassembled WGS sequence"/>
</dbReference>
<dbReference type="InterPro" id="IPR036005">
    <property type="entry name" value="Creatinase/aminopeptidase-like"/>
</dbReference>
<dbReference type="Gene3D" id="3.40.350.10">
    <property type="entry name" value="Creatinase/prolidase N-terminal domain"/>
    <property type="match status" value="1"/>
</dbReference>
<organism evidence="3 4">
    <name type="scientific">Alcaligenes xylosoxydans xylosoxydans</name>
    <name type="common">Achromobacter xylosoxidans</name>
    <dbReference type="NCBI Taxonomy" id="85698"/>
    <lineage>
        <taxon>Bacteria</taxon>
        <taxon>Pseudomonadati</taxon>
        <taxon>Pseudomonadota</taxon>
        <taxon>Betaproteobacteria</taxon>
        <taxon>Burkholderiales</taxon>
        <taxon>Alcaligenaceae</taxon>
        <taxon>Achromobacter</taxon>
    </lineage>
</organism>
<dbReference type="CDD" id="cd01066">
    <property type="entry name" value="APP_MetAP"/>
    <property type="match status" value="1"/>
</dbReference>
<comment type="caution">
    <text evidence="3">The sequence shown here is derived from an EMBL/GenBank/DDBJ whole genome shotgun (WGS) entry which is preliminary data.</text>
</comment>
<dbReference type="PANTHER" id="PTHR46112:SF2">
    <property type="entry name" value="XAA-PRO AMINOPEPTIDASE P-RELATED"/>
    <property type="match status" value="1"/>
</dbReference>
<dbReference type="InterPro" id="IPR000587">
    <property type="entry name" value="Creatinase_N"/>
</dbReference>
<keyword evidence="3" id="KW-0378">Hydrolase</keyword>
<dbReference type="SUPFAM" id="SSF53092">
    <property type="entry name" value="Creatinase/prolidase N-terminal domain"/>
    <property type="match status" value="1"/>
</dbReference>
<protein>
    <submittedName>
        <fullName evidence="3">Aminopeptidase P family protein</fullName>
    </submittedName>
</protein>
<evidence type="ECO:0000313" key="4">
    <source>
        <dbReference type="Proteomes" id="UP000285324"/>
    </source>
</evidence>
<evidence type="ECO:0000313" key="3">
    <source>
        <dbReference type="EMBL" id="RPJ93565.1"/>
    </source>
</evidence>
<dbReference type="AlphaFoldDB" id="A0A424WJW7"/>
<dbReference type="InterPro" id="IPR000994">
    <property type="entry name" value="Pept_M24"/>
</dbReference>
<dbReference type="InterPro" id="IPR029149">
    <property type="entry name" value="Creatin/AminoP/Spt16_N"/>
</dbReference>
<evidence type="ECO:0000259" key="2">
    <source>
        <dbReference type="Pfam" id="PF01321"/>
    </source>
</evidence>
<proteinExistence type="predicted"/>
<dbReference type="Pfam" id="PF01321">
    <property type="entry name" value="Creatinase_N"/>
    <property type="match status" value="1"/>
</dbReference>
<accession>A0A424WJW7</accession>
<dbReference type="InterPro" id="IPR050659">
    <property type="entry name" value="Peptidase_M24B"/>
</dbReference>